<dbReference type="Pfam" id="PF19700">
    <property type="entry name" value="DUF6198"/>
    <property type="match status" value="1"/>
</dbReference>
<evidence type="ECO:0000313" key="2">
    <source>
        <dbReference type="EMBL" id="ADL33591.1"/>
    </source>
</evidence>
<feature type="transmembrane region" description="Helical" evidence="1">
    <location>
        <begin position="89"/>
        <end position="110"/>
    </location>
</feature>
<proteinExistence type="predicted"/>
<sequence length="220" mass="25079">MLDSLQKWFKDYLTQKDFKKRLIIMNIGVFFMGFFLSFLIKVNLGTDPCTFMNLTISRFLGISFGNWQLLLNSVLFIIVILFGRKFIGFGTIANMVFIGYIADFFCWLWEKTIPEHYFTDMPSRAVIFALALFLFIISVSFYINANMGVSPYDAIPQILSVRVLKKVPFAMIRIAYDFLVIILGVLFGGIPNIGIVLMALFLGPIITIVGKFLGKHVFGM</sequence>
<accession>E0S1B6</accession>
<feature type="transmembrane region" description="Helical" evidence="1">
    <location>
        <begin position="193"/>
        <end position="214"/>
    </location>
</feature>
<keyword evidence="3" id="KW-1185">Reference proteome</keyword>
<dbReference type="PANTHER" id="PTHR40078:SF1">
    <property type="entry name" value="INTEGRAL MEMBRANE PROTEIN"/>
    <property type="match status" value="1"/>
</dbReference>
<protein>
    <recommendedName>
        <fullName evidence="4">Membrane protein YczE</fullName>
    </recommendedName>
</protein>
<evidence type="ECO:0008006" key="4">
    <source>
        <dbReference type="Google" id="ProtNLM"/>
    </source>
</evidence>
<dbReference type="AlphaFoldDB" id="E0S1B6"/>
<dbReference type="HOGENOM" id="CLU_083843_1_3_9"/>
<keyword evidence="1" id="KW-1133">Transmembrane helix</keyword>
<feature type="transmembrane region" description="Helical" evidence="1">
    <location>
        <begin position="21"/>
        <end position="40"/>
    </location>
</feature>
<feature type="transmembrane region" description="Helical" evidence="1">
    <location>
        <begin position="60"/>
        <end position="82"/>
    </location>
</feature>
<dbReference type="EMBL" id="CP001810">
    <property type="protein sequence ID" value="ADL33591.1"/>
    <property type="molecule type" value="Genomic_DNA"/>
</dbReference>
<keyword evidence="1" id="KW-0472">Membrane</keyword>
<keyword evidence="1" id="KW-0812">Transmembrane</keyword>
<dbReference type="InterPro" id="IPR038750">
    <property type="entry name" value="YczE/YyaS-like"/>
</dbReference>
<organism evidence="2 3">
    <name type="scientific">Butyrivibrio proteoclasticus (strain ATCC 51982 / DSM 14932 / B316)</name>
    <name type="common">Clostridium proteoclasticum</name>
    <dbReference type="NCBI Taxonomy" id="515622"/>
    <lineage>
        <taxon>Bacteria</taxon>
        <taxon>Bacillati</taxon>
        <taxon>Bacillota</taxon>
        <taxon>Clostridia</taxon>
        <taxon>Lachnospirales</taxon>
        <taxon>Lachnospiraceae</taxon>
        <taxon>Butyrivibrio</taxon>
    </lineage>
</organism>
<evidence type="ECO:0000256" key="1">
    <source>
        <dbReference type="SAM" id="Phobius"/>
    </source>
</evidence>
<dbReference type="Proteomes" id="UP000001299">
    <property type="component" value="Chromosome 1"/>
</dbReference>
<name>E0S1B6_BUTPB</name>
<reference evidence="2 3" key="1">
    <citation type="journal article" date="2010" name="PLoS ONE">
        <title>The glycobiome of the rumen bacterium Butyrivibrio proteoclasticus B316(T) highlights adaptation to a polysaccharide-rich environment.</title>
        <authorList>
            <person name="Kelly W.J."/>
            <person name="Leahy S.C."/>
            <person name="Altermann E."/>
            <person name="Yeoman C.J."/>
            <person name="Dunne J.C."/>
            <person name="Kong Z."/>
            <person name="Pacheco D.M."/>
            <person name="Li D."/>
            <person name="Noel S.J."/>
            <person name="Moon C.D."/>
            <person name="Cookson A.L."/>
            <person name="Attwood G.T."/>
        </authorList>
    </citation>
    <scope>NUCLEOTIDE SEQUENCE [LARGE SCALE GENOMIC DNA]</scope>
    <source>
        <strain evidence="3">ATCC 51982 / DSM 14932 / B316</strain>
    </source>
</reference>
<dbReference type="eggNOG" id="COG2364">
    <property type="taxonomic scope" value="Bacteria"/>
</dbReference>
<gene>
    <name evidence="2" type="ordered locus">bpr_I0849</name>
</gene>
<dbReference type="RefSeq" id="WP_013280247.1">
    <property type="nucleotide sequence ID" value="NC_014387.1"/>
</dbReference>
<dbReference type="KEGG" id="bpb:bpr_I0849"/>
<evidence type="ECO:0000313" key="3">
    <source>
        <dbReference type="Proteomes" id="UP000001299"/>
    </source>
</evidence>
<dbReference type="PANTHER" id="PTHR40078">
    <property type="entry name" value="INTEGRAL MEMBRANE PROTEIN-RELATED"/>
    <property type="match status" value="1"/>
</dbReference>
<feature type="transmembrane region" description="Helical" evidence="1">
    <location>
        <begin position="125"/>
        <end position="145"/>
    </location>
</feature>
<feature type="transmembrane region" description="Helical" evidence="1">
    <location>
        <begin position="166"/>
        <end position="187"/>
    </location>
</feature>